<accession>A0A495MLW3</accession>
<feature type="transmembrane region" description="Helical" evidence="1">
    <location>
        <begin position="234"/>
        <end position="254"/>
    </location>
</feature>
<organism evidence="2 3">
    <name type="scientific">Flavobacterium endophyticum</name>
    <dbReference type="NCBI Taxonomy" id="1540163"/>
    <lineage>
        <taxon>Bacteria</taxon>
        <taxon>Pseudomonadati</taxon>
        <taxon>Bacteroidota</taxon>
        <taxon>Flavobacteriia</taxon>
        <taxon>Flavobacteriales</taxon>
        <taxon>Flavobacteriaceae</taxon>
        <taxon>Flavobacterium</taxon>
    </lineage>
</organism>
<reference evidence="2 3" key="1">
    <citation type="submission" date="2018-10" db="EMBL/GenBank/DDBJ databases">
        <title>Genomic Encyclopedia of Archaeal and Bacterial Type Strains, Phase II (KMG-II): from individual species to whole genera.</title>
        <authorList>
            <person name="Goeker M."/>
        </authorList>
    </citation>
    <scope>NUCLEOTIDE SEQUENCE [LARGE SCALE GENOMIC DNA]</scope>
    <source>
        <strain evidence="2 3">DSM 29537</strain>
    </source>
</reference>
<evidence type="ECO:0000313" key="2">
    <source>
        <dbReference type="EMBL" id="RKS26418.1"/>
    </source>
</evidence>
<protein>
    <submittedName>
        <fullName evidence="2">Uncharacterized protein</fullName>
    </submittedName>
</protein>
<sequence>MRQPWINKPKTDIPLILFPQFFVLGVVFLFQGFLKEAEENHSFFTWLLLIVFIDVAHVYATLFKTYLVKEEFEKRKKLLLLLPILCFLIGFVLFLFGAKIFWSVLAYIAVFHFIRQQYGFMRLYSRKEIKTKWTIFLDNLFIYTATVYPMIFWFMSPSRKFTWFVENEFISYQNPLLLQFFTWMYYSILAFYVVRTFYLSIKTGYFNIPKNVIIIGTILSWYFGIVYFNNDLIFTLLNVVSHGIPYMALIYFNQNNNKHSFQIPKLSSLLGILTYIGILLFLAFTEEYLWEILVWNEHFNFNNGMDYLVPWQIVLVPLLTVPQFTHYILDGYIWKSKK</sequence>
<feature type="transmembrane region" description="Helical" evidence="1">
    <location>
        <begin position="136"/>
        <end position="156"/>
    </location>
</feature>
<feature type="transmembrane region" description="Helical" evidence="1">
    <location>
        <begin position="309"/>
        <end position="329"/>
    </location>
</feature>
<keyword evidence="1" id="KW-0812">Transmembrane</keyword>
<evidence type="ECO:0000256" key="1">
    <source>
        <dbReference type="SAM" id="Phobius"/>
    </source>
</evidence>
<dbReference type="Proteomes" id="UP000277579">
    <property type="component" value="Unassembled WGS sequence"/>
</dbReference>
<name>A0A495MLW3_9FLAO</name>
<keyword evidence="1" id="KW-1133">Transmembrane helix</keyword>
<feature type="transmembrane region" description="Helical" evidence="1">
    <location>
        <begin position="266"/>
        <end position="285"/>
    </location>
</feature>
<feature type="transmembrane region" description="Helical" evidence="1">
    <location>
        <begin position="43"/>
        <end position="66"/>
    </location>
</feature>
<feature type="transmembrane region" description="Helical" evidence="1">
    <location>
        <begin position="176"/>
        <end position="199"/>
    </location>
</feature>
<proteinExistence type="predicted"/>
<keyword evidence="3" id="KW-1185">Reference proteome</keyword>
<keyword evidence="1" id="KW-0472">Membrane</keyword>
<feature type="transmembrane region" description="Helical" evidence="1">
    <location>
        <begin position="211"/>
        <end position="228"/>
    </location>
</feature>
<evidence type="ECO:0000313" key="3">
    <source>
        <dbReference type="Proteomes" id="UP000277579"/>
    </source>
</evidence>
<comment type="caution">
    <text evidence="2">The sequence shown here is derived from an EMBL/GenBank/DDBJ whole genome shotgun (WGS) entry which is preliminary data.</text>
</comment>
<dbReference type="OrthoDB" id="235490at2"/>
<dbReference type="AlphaFoldDB" id="A0A495MLW3"/>
<gene>
    <name evidence="2" type="ORF">CLV94_1476</name>
</gene>
<feature type="transmembrane region" description="Helical" evidence="1">
    <location>
        <begin position="78"/>
        <end position="98"/>
    </location>
</feature>
<dbReference type="RefSeq" id="WP_121375740.1">
    <property type="nucleotide sequence ID" value="NZ_RBLC01000001.1"/>
</dbReference>
<dbReference type="EMBL" id="RBLC01000001">
    <property type="protein sequence ID" value="RKS26418.1"/>
    <property type="molecule type" value="Genomic_DNA"/>
</dbReference>
<feature type="transmembrane region" description="Helical" evidence="1">
    <location>
        <begin position="12"/>
        <end position="31"/>
    </location>
</feature>